<dbReference type="Proteomes" id="UP000176939">
    <property type="component" value="Unassembled WGS sequence"/>
</dbReference>
<dbReference type="Pfam" id="PF00308">
    <property type="entry name" value="Bac_DnaA"/>
    <property type="match status" value="1"/>
</dbReference>
<protein>
    <recommendedName>
        <fullName evidence="1">Chromosomal replication initiator protein DnaA ATPAse domain-containing protein</fullName>
    </recommendedName>
</protein>
<evidence type="ECO:0000313" key="3">
    <source>
        <dbReference type="Proteomes" id="UP000176939"/>
    </source>
</evidence>
<dbReference type="AlphaFoldDB" id="A0A1F7X1D3"/>
<dbReference type="InterPro" id="IPR013317">
    <property type="entry name" value="DnaA_dom"/>
</dbReference>
<name>A0A1F7X1D3_9BACT</name>
<evidence type="ECO:0000259" key="1">
    <source>
        <dbReference type="Pfam" id="PF00308"/>
    </source>
</evidence>
<proteinExistence type="predicted"/>
<sequence length="199" mass="23065">MITELNYKHTPYDNVDLFVPKVFSHCTLNNFDFHGQTCLTKIVRGFIEGDVKGIYFYGGFGVGKTHLLVSLYRVIISKFDDSSPFSICYITLEDILKQLNRNMDNKEPTEEYLDVFCSAEFLFLDDITAVNLQKDYPMEILRRIINERYERDLRTCFTSNADLDSLEEIGLHPHATSRIGGMCEIVEIVGKDRRRRKGQ</sequence>
<gene>
    <name evidence="2" type="ORF">A2Z67_03750</name>
</gene>
<dbReference type="PANTHER" id="PTHR30050:SF4">
    <property type="entry name" value="ATP-BINDING PROTEIN RV3427C IN INSERTION SEQUENCE-RELATED"/>
    <property type="match status" value="1"/>
</dbReference>
<dbReference type="GO" id="GO:0006260">
    <property type="term" value="P:DNA replication"/>
    <property type="evidence" value="ECO:0007669"/>
    <property type="project" value="TreeGrafter"/>
</dbReference>
<dbReference type="PANTHER" id="PTHR30050">
    <property type="entry name" value="CHROMOSOMAL REPLICATION INITIATOR PROTEIN DNAA"/>
    <property type="match status" value="1"/>
</dbReference>
<dbReference type="Gene3D" id="3.40.50.300">
    <property type="entry name" value="P-loop containing nucleotide triphosphate hydrolases"/>
    <property type="match status" value="1"/>
</dbReference>
<dbReference type="SUPFAM" id="SSF52540">
    <property type="entry name" value="P-loop containing nucleoside triphosphate hydrolases"/>
    <property type="match status" value="1"/>
</dbReference>
<comment type="caution">
    <text evidence="2">The sequence shown here is derived from an EMBL/GenBank/DDBJ whole genome shotgun (WGS) entry which is preliminary data.</text>
</comment>
<evidence type="ECO:0000313" key="2">
    <source>
        <dbReference type="EMBL" id="OGM08115.1"/>
    </source>
</evidence>
<feature type="domain" description="Chromosomal replication initiator protein DnaA ATPAse" evidence="1">
    <location>
        <begin position="53"/>
        <end position="169"/>
    </location>
</feature>
<accession>A0A1F7X1D3</accession>
<organism evidence="2 3">
    <name type="scientific">Candidatus Woesebacteria bacterium RBG_13_36_22</name>
    <dbReference type="NCBI Taxonomy" id="1802478"/>
    <lineage>
        <taxon>Bacteria</taxon>
        <taxon>Candidatus Woeseibacteriota</taxon>
    </lineage>
</organism>
<dbReference type="EMBL" id="MGFQ01000057">
    <property type="protein sequence ID" value="OGM08115.1"/>
    <property type="molecule type" value="Genomic_DNA"/>
</dbReference>
<reference evidence="2 3" key="1">
    <citation type="journal article" date="2016" name="Nat. Commun.">
        <title>Thousands of microbial genomes shed light on interconnected biogeochemical processes in an aquifer system.</title>
        <authorList>
            <person name="Anantharaman K."/>
            <person name="Brown C.T."/>
            <person name="Hug L.A."/>
            <person name="Sharon I."/>
            <person name="Castelle C.J."/>
            <person name="Probst A.J."/>
            <person name="Thomas B.C."/>
            <person name="Singh A."/>
            <person name="Wilkins M.J."/>
            <person name="Karaoz U."/>
            <person name="Brodie E.L."/>
            <person name="Williams K.H."/>
            <person name="Hubbard S.S."/>
            <person name="Banfield J.F."/>
        </authorList>
    </citation>
    <scope>NUCLEOTIDE SEQUENCE [LARGE SCALE GENOMIC DNA]</scope>
</reference>
<dbReference type="InterPro" id="IPR027417">
    <property type="entry name" value="P-loop_NTPase"/>
</dbReference>